<dbReference type="Proteomes" id="UP000838308">
    <property type="component" value="Unassembled WGS sequence"/>
</dbReference>
<organism evidence="1 2">
    <name type="scientific">Neobacillus rhizosphaerae</name>
    <dbReference type="NCBI Taxonomy" id="2880965"/>
    <lineage>
        <taxon>Bacteria</taxon>
        <taxon>Bacillati</taxon>
        <taxon>Bacillota</taxon>
        <taxon>Bacilli</taxon>
        <taxon>Bacillales</taxon>
        <taxon>Bacillaceae</taxon>
        <taxon>Neobacillus</taxon>
    </lineage>
</organism>
<comment type="caution">
    <text evidence="1">The sequence shown here is derived from an EMBL/GenBank/DDBJ whole genome shotgun (WGS) entry which is preliminary data.</text>
</comment>
<keyword evidence="2" id="KW-1185">Reference proteome</keyword>
<sequence>MVLGTHTVASLLELLPSNENSISLNFSKKLKLMETTPPKWYIIVKH</sequence>
<gene>
    <name evidence="1" type="ORF">BACCIP111895_03920</name>
</gene>
<accession>A0ABN8KVS9</accession>
<evidence type="ECO:0000313" key="2">
    <source>
        <dbReference type="Proteomes" id="UP000838308"/>
    </source>
</evidence>
<evidence type="ECO:0000313" key="1">
    <source>
        <dbReference type="EMBL" id="CAH2716732.1"/>
    </source>
</evidence>
<proteinExistence type="predicted"/>
<name>A0ABN8KVS9_9BACI</name>
<reference evidence="1" key="1">
    <citation type="submission" date="2022-04" db="EMBL/GenBank/DDBJ databases">
        <authorList>
            <person name="Criscuolo A."/>
        </authorList>
    </citation>
    <scope>NUCLEOTIDE SEQUENCE</scope>
    <source>
        <strain evidence="1">CIP111895</strain>
    </source>
</reference>
<protein>
    <submittedName>
        <fullName evidence="1">Uncharacterized protein</fullName>
    </submittedName>
</protein>
<dbReference type="EMBL" id="CALBWS010000031">
    <property type="protein sequence ID" value="CAH2716732.1"/>
    <property type="molecule type" value="Genomic_DNA"/>
</dbReference>